<sequence length="274" mass="29756">MSAGRAGRFAARLAPCLFVLALAGCAAVGKGSAASAGGELKTASDQTPAEKRAGIRLQLAVGYFQDGKLEVALDEVKQAIAINPDLADAYGVRALIYSQMGETRLADENYVRALKLAPRNPELANNYGSFLCQNGRGAQGIDYFDSALKNPTYQSPVKAYLNAGSCSLKMKNLDAAERYLLDALRYEPDHPATNANLARVYHERRNYQRAGFFISRVKAAAKLDNLPADVLWLAMRIDRKLGDKASEASLATLLRRHHPGSPEYAAFQRGAFDE</sequence>
<keyword evidence="2" id="KW-0732">Signal</keyword>
<keyword evidence="1" id="KW-0802">TPR repeat</keyword>
<dbReference type="OrthoDB" id="9814042at2"/>
<keyword evidence="4" id="KW-1185">Reference proteome</keyword>
<dbReference type="InterPro" id="IPR019734">
    <property type="entry name" value="TPR_rpt"/>
</dbReference>
<dbReference type="EMBL" id="PDOB01000006">
    <property type="protein sequence ID" value="PIL40749.1"/>
    <property type="molecule type" value="Genomic_DNA"/>
</dbReference>
<feature type="chain" id="PRO_5013587223" evidence="2">
    <location>
        <begin position="27"/>
        <end position="274"/>
    </location>
</feature>
<accession>A0A2G8T427</accession>
<dbReference type="Pfam" id="PF13432">
    <property type="entry name" value="TPR_16"/>
    <property type="match status" value="1"/>
</dbReference>
<feature type="repeat" description="TPR" evidence="1">
    <location>
        <begin position="53"/>
        <end position="86"/>
    </location>
</feature>
<dbReference type="PANTHER" id="PTHR44809">
    <property type="match status" value="1"/>
</dbReference>
<evidence type="ECO:0000313" key="4">
    <source>
        <dbReference type="Proteomes" id="UP000228593"/>
    </source>
</evidence>
<dbReference type="SMART" id="SM00028">
    <property type="entry name" value="TPR"/>
    <property type="match status" value="3"/>
</dbReference>
<dbReference type="NCBIfam" id="TIGR02521">
    <property type="entry name" value="type_IV_pilW"/>
    <property type="match status" value="1"/>
</dbReference>
<dbReference type="Pfam" id="PF14559">
    <property type="entry name" value="TPR_19"/>
    <property type="match status" value="1"/>
</dbReference>
<feature type="repeat" description="TPR" evidence="1">
    <location>
        <begin position="157"/>
        <end position="190"/>
    </location>
</feature>
<dbReference type="PROSITE" id="PS51257">
    <property type="entry name" value="PROKAR_LIPOPROTEIN"/>
    <property type="match status" value="1"/>
</dbReference>
<dbReference type="Gene3D" id="1.25.40.10">
    <property type="entry name" value="Tetratricopeptide repeat domain"/>
    <property type="match status" value="1"/>
</dbReference>
<name>A0A2G8T427_9BURK</name>
<dbReference type="RefSeq" id="WP_099915127.1">
    <property type="nucleotide sequence ID" value="NZ_BMHS01000002.1"/>
</dbReference>
<dbReference type="InterPro" id="IPR052943">
    <property type="entry name" value="TMTC_O-mannosyl-trnsfr"/>
</dbReference>
<reference evidence="3 4" key="1">
    <citation type="submission" date="2017-10" db="EMBL/GenBank/DDBJ databases">
        <title>Massilia psychrophilum sp. nov., a novel purple-pigmented bacterium isolated from Tianshan glacier, Xinjiang Municipality, China.</title>
        <authorList>
            <person name="Wang H."/>
        </authorList>
    </citation>
    <scope>NUCLEOTIDE SEQUENCE [LARGE SCALE GENOMIC DNA]</scope>
    <source>
        <strain evidence="3 4">JCM 30813</strain>
    </source>
</reference>
<dbReference type="InterPro" id="IPR011990">
    <property type="entry name" value="TPR-like_helical_dom_sf"/>
</dbReference>
<comment type="caution">
    <text evidence="3">The sequence shown here is derived from an EMBL/GenBank/DDBJ whole genome shotgun (WGS) entry which is preliminary data.</text>
</comment>
<dbReference type="AlphaFoldDB" id="A0A2G8T427"/>
<dbReference type="PANTHER" id="PTHR44809:SF1">
    <property type="entry name" value="PROTEIN O-MANNOSYL-TRANSFERASE TMTC1"/>
    <property type="match status" value="1"/>
</dbReference>
<dbReference type="SUPFAM" id="SSF48452">
    <property type="entry name" value="TPR-like"/>
    <property type="match status" value="1"/>
</dbReference>
<feature type="repeat" description="TPR" evidence="1">
    <location>
        <begin position="87"/>
        <end position="120"/>
    </location>
</feature>
<evidence type="ECO:0000256" key="1">
    <source>
        <dbReference type="PROSITE-ProRule" id="PRU00339"/>
    </source>
</evidence>
<dbReference type="InterPro" id="IPR013360">
    <property type="entry name" value="Pilus_4_PilW"/>
</dbReference>
<evidence type="ECO:0000256" key="2">
    <source>
        <dbReference type="SAM" id="SignalP"/>
    </source>
</evidence>
<dbReference type="PROSITE" id="PS50005">
    <property type="entry name" value="TPR"/>
    <property type="match status" value="3"/>
</dbReference>
<gene>
    <name evidence="3" type="ORF">CR103_06165</name>
</gene>
<dbReference type="Proteomes" id="UP000228593">
    <property type="component" value="Unassembled WGS sequence"/>
</dbReference>
<evidence type="ECO:0000313" key="3">
    <source>
        <dbReference type="EMBL" id="PIL40749.1"/>
    </source>
</evidence>
<organism evidence="3 4">
    <name type="scientific">Massilia psychrophila</name>
    <dbReference type="NCBI Taxonomy" id="1603353"/>
    <lineage>
        <taxon>Bacteria</taxon>
        <taxon>Pseudomonadati</taxon>
        <taxon>Pseudomonadota</taxon>
        <taxon>Betaproteobacteria</taxon>
        <taxon>Burkholderiales</taxon>
        <taxon>Oxalobacteraceae</taxon>
        <taxon>Telluria group</taxon>
        <taxon>Massilia</taxon>
    </lineage>
</organism>
<protein>
    <submittedName>
        <fullName evidence="3">Type IV pilus biogenesis/stability protein PilW</fullName>
    </submittedName>
</protein>
<feature type="signal peptide" evidence="2">
    <location>
        <begin position="1"/>
        <end position="26"/>
    </location>
</feature>
<proteinExistence type="predicted"/>